<accession>B7PIF2</accession>
<evidence type="ECO:0000256" key="1">
    <source>
        <dbReference type="SAM" id="Phobius"/>
    </source>
</evidence>
<dbReference type="VEuPathDB" id="VectorBase:ISCI004024"/>
<keyword evidence="1" id="KW-0472">Membrane</keyword>
<dbReference type="VEuPathDB" id="VectorBase:ISCW004024"/>
<evidence type="ECO:0000313" key="2">
    <source>
        <dbReference type="EMBL" id="EEC06374.1"/>
    </source>
</evidence>
<evidence type="ECO:0000313" key="3">
    <source>
        <dbReference type="EnsemblMetazoa" id="ISCW004024-PA"/>
    </source>
</evidence>
<dbReference type="InParanoid" id="B7PIF2"/>
<dbReference type="HOGENOM" id="CLU_2186814_0_0_1"/>
<dbReference type="EMBL" id="DS718559">
    <property type="protein sequence ID" value="EEC06374.1"/>
    <property type="molecule type" value="Genomic_DNA"/>
</dbReference>
<organism>
    <name type="scientific">Ixodes scapularis</name>
    <name type="common">Black-legged tick</name>
    <name type="synonym">Deer tick</name>
    <dbReference type="NCBI Taxonomy" id="6945"/>
    <lineage>
        <taxon>Eukaryota</taxon>
        <taxon>Metazoa</taxon>
        <taxon>Ecdysozoa</taxon>
        <taxon>Arthropoda</taxon>
        <taxon>Chelicerata</taxon>
        <taxon>Arachnida</taxon>
        <taxon>Acari</taxon>
        <taxon>Parasitiformes</taxon>
        <taxon>Ixodida</taxon>
        <taxon>Ixodoidea</taxon>
        <taxon>Ixodidae</taxon>
        <taxon>Ixodinae</taxon>
        <taxon>Ixodes</taxon>
    </lineage>
</organism>
<reference evidence="2 4" key="1">
    <citation type="submission" date="2008-03" db="EMBL/GenBank/DDBJ databases">
        <title>Annotation of Ixodes scapularis.</title>
        <authorList>
            <consortium name="Ixodes scapularis Genome Project Consortium"/>
            <person name="Caler E."/>
            <person name="Hannick L.I."/>
            <person name="Bidwell S."/>
            <person name="Joardar V."/>
            <person name="Thiagarajan M."/>
            <person name="Amedeo P."/>
            <person name="Galinsky K.J."/>
            <person name="Schobel S."/>
            <person name="Inman J."/>
            <person name="Hostetler J."/>
            <person name="Miller J."/>
            <person name="Hammond M."/>
            <person name="Megy K."/>
            <person name="Lawson D."/>
            <person name="Kodira C."/>
            <person name="Sutton G."/>
            <person name="Meyer J."/>
            <person name="Hill C.A."/>
            <person name="Birren B."/>
            <person name="Nene V."/>
            <person name="Collins F."/>
            <person name="Alarcon-Chaidez F."/>
            <person name="Wikel S."/>
            <person name="Strausberg R."/>
        </authorList>
    </citation>
    <scope>NUCLEOTIDE SEQUENCE [LARGE SCALE GENOMIC DNA]</scope>
    <source>
        <strain evidence="4">Wikel</strain>
        <strain evidence="2">Wikel colony</strain>
    </source>
</reference>
<keyword evidence="1" id="KW-1133">Transmembrane helix</keyword>
<dbReference type="EMBL" id="ABJB010894807">
    <property type="status" value="NOT_ANNOTATED_CDS"/>
    <property type="molecule type" value="Genomic_DNA"/>
</dbReference>
<name>B7PIF2_IXOSC</name>
<feature type="transmembrane region" description="Helical" evidence="1">
    <location>
        <begin position="20"/>
        <end position="50"/>
    </location>
</feature>
<dbReference type="AlphaFoldDB" id="B7PIF2"/>
<protein>
    <submittedName>
        <fullName evidence="2 3">Uncharacterized protein</fullName>
    </submittedName>
</protein>
<gene>
    <name evidence="2" type="ORF">IscW_ISCW004024</name>
</gene>
<reference evidence="3" key="2">
    <citation type="submission" date="2020-05" db="UniProtKB">
        <authorList>
            <consortium name="EnsemblMetazoa"/>
        </authorList>
    </citation>
    <scope>IDENTIFICATION</scope>
    <source>
        <strain evidence="3">wikel</strain>
    </source>
</reference>
<keyword evidence="1" id="KW-0812">Transmembrane</keyword>
<dbReference type="Proteomes" id="UP000001555">
    <property type="component" value="Unassembled WGS sequence"/>
</dbReference>
<dbReference type="PaxDb" id="6945-B7PIF2"/>
<proteinExistence type="predicted"/>
<dbReference type="EnsemblMetazoa" id="ISCW004024-RA">
    <property type="protein sequence ID" value="ISCW004024-PA"/>
    <property type="gene ID" value="ISCW004024"/>
</dbReference>
<keyword evidence="4" id="KW-1185">Reference proteome</keyword>
<evidence type="ECO:0000313" key="4">
    <source>
        <dbReference type="Proteomes" id="UP000001555"/>
    </source>
</evidence>
<sequence>MWLLQSDRRRCSKYLPLFCFLFLLEVLFSVVAWVITGSVFFVCLFLSLMLKTTNSYSASSTCFCVFCTGKENERICRHTRTKTKKMHPLFFFFYVPKELRVRRCVTLTR</sequence>